<dbReference type="GO" id="GO:0045252">
    <property type="term" value="C:oxoglutarate dehydrogenase complex"/>
    <property type="evidence" value="ECO:0007669"/>
    <property type="project" value="TreeGrafter"/>
</dbReference>
<reference evidence="12 13" key="1">
    <citation type="submission" date="2017-10" db="EMBL/GenBank/DDBJ databases">
        <authorList>
            <person name="Banno H."/>
            <person name="Chua N.-H."/>
        </authorList>
    </citation>
    <scope>NUCLEOTIDE SEQUENCE [LARGE SCALE GENOMIC DNA]</scope>
    <source>
        <strain evidence="12 13">YW11</strain>
    </source>
</reference>
<dbReference type="GO" id="GO:0006096">
    <property type="term" value="P:glycolytic process"/>
    <property type="evidence" value="ECO:0007669"/>
    <property type="project" value="UniProtKB-KW"/>
</dbReference>
<dbReference type="GO" id="GO:0004591">
    <property type="term" value="F:oxoglutarate dehydrogenase (succinyl-transferring) activity"/>
    <property type="evidence" value="ECO:0007669"/>
    <property type="project" value="UniProtKB-EC"/>
</dbReference>
<keyword evidence="8" id="KW-0786">Thiamine pyrophosphate</keyword>
<keyword evidence="13" id="KW-1185">Reference proteome</keyword>
<dbReference type="InterPro" id="IPR032106">
    <property type="entry name" value="2-oxogl_dehyd_N"/>
</dbReference>
<accession>A0A2C7A4E8</accession>
<dbReference type="Pfam" id="PF16870">
    <property type="entry name" value="OxoGdeHyase_C"/>
    <property type="match status" value="1"/>
</dbReference>
<keyword evidence="9" id="KW-0324">Glycolysis</keyword>
<dbReference type="Pfam" id="PF00676">
    <property type="entry name" value="E1_dh"/>
    <property type="match status" value="1"/>
</dbReference>
<dbReference type="Pfam" id="PF16078">
    <property type="entry name" value="2-oxogl_dehyd_N"/>
    <property type="match status" value="1"/>
</dbReference>
<dbReference type="GO" id="GO:0005829">
    <property type="term" value="C:cytosol"/>
    <property type="evidence" value="ECO:0007669"/>
    <property type="project" value="TreeGrafter"/>
</dbReference>
<dbReference type="InterPro" id="IPR011603">
    <property type="entry name" value="2oxoglutarate_DH_E1"/>
</dbReference>
<dbReference type="NCBIfam" id="TIGR00239">
    <property type="entry name" value="2oxo_dh_E1"/>
    <property type="match status" value="1"/>
</dbReference>
<dbReference type="PANTHER" id="PTHR23152:SF4">
    <property type="entry name" value="2-OXOADIPATE DEHYDROGENASE COMPLEX COMPONENT E1"/>
    <property type="match status" value="1"/>
</dbReference>
<dbReference type="PIRSF" id="PIRSF000157">
    <property type="entry name" value="Oxoglu_dh_E1"/>
    <property type="match status" value="1"/>
</dbReference>
<gene>
    <name evidence="12" type="primary">sucA</name>
    <name evidence="12" type="ORF">CR162_19640</name>
</gene>
<evidence type="ECO:0000256" key="8">
    <source>
        <dbReference type="ARBA" id="ARBA00023052"/>
    </source>
</evidence>
<evidence type="ECO:0000256" key="9">
    <source>
        <dbReference type="ARBA" id="ARBA00023152"/>
    </source>
</evidence>
<dbReference type="OrthoDB" id="8091465at2"/>
<feature type="domain" description="Transketolase-like pyrimidine-binding" evidence="11">
    <location>
        <begin position="505"/>
        <end position="698"/>
    </location>
</feature>
<dbReference type="Proteomes" id="UP000223527">
    <property type="component" value="Unassembled WGS sequence"/>
</dbReference>
<organism evidence="12 13">
    <name type="scientific">Teichococcus rhizosphaerae</name>
    <dbReference type="NCBI Taxonomy" id="1335062"/>
    <lineage>
        <taxon>Bacteria</taxon>
        <taxon>Pseudomonadati</taxon>
        <taxon>Pseudomonadota</taxon>
        <taxon>Alphaproteobacteria</taxon>
        <taxon>Acetobacterales</taxon>
        <taxon>Roseomonadaceae</taxon>
        <taxon>Roseomonas</taxon>
    </lineage>
</organism>
<dbReference type="GO" id="GO:0030976">
    <property type="term" value="F:thiamine pyrophosphate binding"/>
    <property type="evidence" value="ECO:0007669"/>
    <property type="project" value="InterPro"/>
</dbReference>
<name>A0A2C7A4E8_9PROT</name>
<evidence type="ECO:0000256" key="7">
    <source>
        <dbReference type="ARBA" id="ARBA00023002"/>
    </source>
</evidence>
<dbReference type="RefSeq" id="WP_099097214.1">
    <property type="nucleotide sequence ID" value="NZ_PDNU01000057.1"/>
</dbReference>
<sequence length="858" mass="91745">MPSSPLSGISYSYLAAMQRAFEADPASVEPGWRILFQVLAEAEVSAGEGTVARALAATEWRERGHLQAQLDPLAPRTLPAEPLQALYAGTLAVESAHIDDAARRAWLRDAVEEGTGLPLPADPRALLAELIAAEEFEALLGRKFPTKKRFGAEGAEAVLPLLRRVLARAAAEGVSRAVIGTMHRGRLSLMANVLGRALARLVAEVKGAHPFPADPSRPGDVPYHLGQEAELVLDGHPITVTLLANPSHLEAVDPLVLGRARAAQDAAGGPGTVLPIIIHTDAAVVGQGVVAECIQLGGPAGYSVGGTVHLIINNQIGFTTEPQEARTSRYCTGPWKAVDSAILHVNGDDPVAVARAADIAFAWRQSQGCDAVVDLVCYRRNGHNEIDEPGFTQPRLYARIAEQVPVARAFAARLMADGVVTEAEVAALAEAARARFQAGYQEAAGYRSNASGYPPRPPRGAAETGVAAPMLEEIAAALTAAPEGMQLHPRMGRVLRQRALEPAGISWPSAEALAFGSLLRQGVPVRLSGQDVVRGAFSHRHFALADTASGARHVGLNALAPDQALFQAFNSPLSEYAVLGFEYGYSLERPEALVIWEAQFGDFANGAQIIIDQFIAAAEAKWCDPSRLVLLLPHGLEGQGPEHSSARLERYLQLAAGENLRIVHPSTPANYFHLLREQALGHHDRPLVVMSPKKLLRLPEALSPLADFLPGTGFSPLIALVPEGAPNAVEIVLLCSGKIPYELEAMRAARKAAEVAILRLEQLYPLPAAEIAAQLRRWPRARLLWVQEEPENMGAWRWLDRQLETIATEAGCLHPRLAYVGRPASPSPAGSFHGAHDEDQNAILEQAFAATLAGSRAA</sequence>
<dbReference type="PANTHER" id="PTHR23152">
    <property type="entry name" value="2-OXOGLUTARATE DEHYDROGENASE"/>
    <property type="match status" value="1"/>
</dbReference>
<evidence type="ECO:0000256" key="6">
    <source>
        <dbReference type="ARBA" id="ARBA00013321"/>
    </source>
</evidence>
<dbReference type="InterPro" id="IPR031717">
    <property type="entry name" value="ODO-1/KGD_C"/>
</dbReference>
<comment type="subunit">
    <text evidence="4">Homodimer. Part of the 2-oxoglutarate dehydrogenase (OGDH) complex composed of E1 (2-oxoglutarate dehydrogenase), E2 (dihydrolipoamide succinyltransferase) and E3 (dihydrolipoamide dehydrogenase); the complex contains multiple copies of the three enzymatic components (E1, E2 and E3).</text>
</comment>
<dbReference type="Pfam" id="PF02779">
    <property type="entry name" value="Transket_pyr"/>
    <property type="match status" value="1"/>
</dbReference>
<dbReference type="Gene3D" id="3.40.50.970">
    <property type="match status" value="1"/>
</dbReference>
<dbReference type="InterPro" id="IPR005475">
    <property type="entry name" value="Transketolase-like_Pyr-bd"/>
</dbReference>
<dbReference type="NCBIfam" id="NF006914">
    <property type="entry name" value="PRK09404.1"/>
    <property type="match status" value="1"/>
</dbReference>
<comment type="cofactor">
    <cofactor evidence="1">
        <name>thiamine diphosphate</name>
        <dbReference type="ChEBI" id="CHEBI:58937"/>
    </cofactor>
</comment>
<dbReference type="AlphaFoldDB" id="A0A2C7A4E8"/>
<dbReference type="SUPFAM" id="SSF52518">
    <property type="entry name" value="Thiamin diphosphate-binding fold (THDP-binding)"/>
    <property type="match status" value="2"/>
</dbReference>
<dbReference type="InterPro" id="IPR029061">
    <property type="entry name" value="THDP-binding"/>
</dbReference>
<dbReference type="NCBIfam" id="NF008907">
    <property type="entry name" value="PRK12270.1"/>
    <property type="match status" value="1"/>
</dbReference>
<protein>
    <recommendedName>
        <fullName evidence="6">2-oxoglutarate dehydrogenase E1 component</fullName>
        <ecNumber evidence="5">1.2.4.2</ecNumber>
    </recommendedName>
    <alternativeName>
        <fullName evidence="10">Alpha-ketoglutarate dehydrogenase</fullName>
    </alternativeName>
</protein>
<dbReference type="GO" id="GO:0006099">
    <property type="term" value="P:tricarboxylic acid cycle"/>
    <property type="evidence" value="ECO:0007669"/>
    <property type="project" value="TreeGrafter"/>
</dbReference>
<dbReference type="InterPro" id="IPR042179">
    <property type="entry name" value="KGD_C_sf"/>
</dbReference>
<comment type="similarity">
    <text evidence="3">Belongs to the alpha-ketoglutarate dehydrogenase family.</text>
</comment>
<evidence type="ECO:0000256" key="5">
    <source>
        <dbReference type="ARBA" id="ARBA00012280"/>
    </source>
</evidence>
<dbReference type="Gene3D" id="3.40.50.11610">
    <property type="entry name" value="Multifunctional 2-oxoglutarate metabolism enzyme, C-terminal domain"/>
    <property type="match status" value="1"/>
</dbReference>
<evidence type="ECO:0000313" key="12">
    <source>
        <dbReference type="EMBL" id="PHK93220.1"/>
    </source>
</evidence>
<dbReference type="InterPro" id="IPR001017">
    <property type="entry name" value="DH_E1"/>
</dbReference>
<evidence type="ECO:0000256" key="3">
    <source>
        <dbReference type="ARBA" id="ARBA00006936"/>
    </source>
</evidence>
<evidence type="ECO:0000256" key="10">
    <source>
        <dbReference type="ARBA" id="ARBA00030680"/>
    </source>
</evidence>
<dbReference type="EC" id="1.2.4.2" evidence="5"/>
<dbReference type="SMART" id="SM00861">
    <property type="entry name" value="Transket_pyr"/>
    <property type="match status" value="1"/>
</dbReference>
<dbReference type="EMBL" id="PDNU01000057">
    <property type="protein sequence ID" value="PHK93220.1"/>
    <property type="molecule type" value="Genomic_DNA"/>
</dbReference>
<evidence type="ECO:0000259" key="11">
    <source>
        <dbReference type="SMART" id="SM00861"/>
    </source>
</evidence>
<evidence type="ECO:0000256" key="4">
    <source>
        <dbReference type="ARBA" id="ARBA00011301"/>
    </source>
</evidence>
<dbReference type="Gene3D" id="3.40.50.12470">
    <property type="match status" value="1"/>
</dbReference>
<evidence type="ECO:0000256" key="2">
    <source>
        <dbReference type="ARBA" id="ARBA00003906"/>
    </source>
</evidence>
<evidence type="ECO:0000313" key="13">
    <source>
        <dbReference type="Proteomes" id="UP000223527"/>
    </source>
</evidence>
<proteinExistence type="inferred from homology"/>
<comment type="function">
    <text evidence="2">E1 component of the 2-oxoglutarate dehydrogenase (OGDH) complex which catalyzes the decarboxylation of 2-oxoglutarate, the first step in the conversion of 2-oxoglutarate to succinyl-CoA and CO(2).</text>
</comment>
<evidence type="ECO:0000256" key="1">
    <source>
        <dbReference type="ARBA" id="ARBA00001964"/>
    </source>
</evidence>
<keyword evidence="7 12" id="KW-0560">Oxidoreductase</keyword>
<comment type="caution">
    <text evidence="12">The sequence shown here is derived from an EMBL/GenBank/DDBJ whole genome shotgun (WGS) entry which is preliminary data.</text>
</comment>